<dbReference type="EMBL" id="BMAW01110465">
    <property type="protein sequence ID" value="GFT43195.1"/>
    <property type="molecule type" value="Genomic_DNA"/>
</dbReference>
<evidence type="ECO:0000313" key="2">
    <source>
        <dbReference type="Proteomes" id="UP000887013"/>
    </source>
</evidence>
<proteinExistence type="predicted"/>
<sequence>MTADAIEVRCLKFRIAALLSGFCRCMSLRLLNTTYYTKMNQPKETMTTPVSLCLSDDATFQWYKIYFTMPCFKYTSCSLEAIYREKDWKCLKEA</sequence>
<evidence type="ECO:0000313" key="1">
    <source>
        <dbReference type="EMBL" id="GFT43195.1"/>
    </source>
</evidence>
<name>A0A8X6TTP0_NEPPI</name>
<keyword evidence="2" id="KW-1185">Reference proteome</keyword>
<comment type="caution">
    <text evidence="1">The sequence shown here is derived from an EMBL/GenBank/DDBJ whole genome shotgun (WGS) entry which is preliminary data.</text>
</comment>
<accession>A0A8X6TTP0</accession>
<dbReference type="Proteomes" id="UP000887013">
    <property type="component" value="Unassembled WGS sequence"/>
</dbReference>
<reference evidence="1" key="1">
    <citation type="submission" date="2020-08" db="EMBL/GenBank/DDBJ databases">
        <title>Multicomponent nature underlies the extraordinary mechanical properties of spider dragline silk.</title>
        <authorList>
            <person name="Kono N."/>
            <person name="Nakamura H."/>
            <person name="Mori M."/>
            <person name="Yoshida Y."/>
            <person name="Ohtoshi R."/>
            <person name="Malay A.D."/>
            <person name="Moran D.A.P."/>
            <person name="Tomita M."/>
            <person name="Numata K."/>
            <person name="Arakawa K."/>
        </authorList>
    </citation>
    <scope>NUCLEOTIDE SEQUENCE</scope>
</reference>
<dbReference type="AlphaFoldDB" id="A0A8X6TTP0"/>
<organism evidence="1 2">
    <name type="scientific">Nephila pilipes</name>
    <name type="common">Giant wood spider</name>
    <name type="synonym">Nephila maculata</name>
    <dbReference type="NCBI Taxonomy" id="299642"/>
    <lineage>
        <taxon>Eukaryota</taxon>
        <taxon>Metazoa</taxon>
        <taxon>Ecdysozoa</taxon>
        <taxon>Arthropoda</taxon>
        <taxon>Chelicerata</taxon>
        <taxon>Arachnida</taxon>
        <taxon>Araneae</taxon>
        <taxon>Araneomorphae</taxon>
        <taxon>Entelegynae</taxon>
        <taxon>Araneoidea</taxon>
        <taxon>Nephilidae</taxon>
        <taxon>Nephila</taxon>
    </lineage>
</organism>
<protein>
    <submittedName>
        <fullName evidence="1">Uncharacterized protein</fullName>
    </submittedName>
</protein>
<gene>
    <name evidence="1" type="ORF">NPIL_311371</name>
</gene>